<evidence type="ECO:0000313" key="8">
    <source>
        <dbReference type="Proteomes" id="UP001617689"/>
    </source>
</evidence>
<dbReference type="InterPro" id="IPR004839">
    <property type="entry name" value="Aminotransferase_I/II_large"/>
</dbReference>
<keyword evidence="7" id="KW-0032">Aminotransferase</keyword>
<dbReference type="Pfam" id="PF00392">
    <property type="entry name" value="GntR"/>
    <property type="match status" value="1"/>
</dbReference>
<evidence type="ECO:0000256" key="1">
    <source>
        <dbReference type="ARBA" id="ARBA00005384"/>
    </source>
</evidence>
<keyword evidence="3" id="KW-0805">Transcription regulation</keyword>
<dbReference type="Pfam" id="PF00155">
    <property type="entry name" value="Aminotran_1_2"/>
    <property type="match status" value="1"/>
</dbReference>
<comment type="similarity">
    <text evidence="1">In the C-terminal section; belongs to the class-I pyridoxal-phosphate-dependent aminotransferase family.</text>
</comment>
<feature type="domain" description="HTH gntR-type" evidence="6">
    <location>
        <begin position="1"/>
        <end position="69"/>
    </location>
</feature>
<keyword evidence="8" id="KW-1185">Reference proteome</keyword>
<evidence type="ECO:0000259" key="6">
    <source>
        <dbReference type="PROSITE" id="PS50949"/>
    </source>
</evidence>
<evidence type="ECO:0000256" key="4">
    <source>
        <dbReference type="ARBA" id="ARBA00023125"/>
    </source>
</evidence>
<dbReference type="InterPro" id="IPR036390">
    <property type="entry name" value="WH_DNA-bd_sf"/>
</dbReference>
<dbReference type="SUPFAM" id="SSF53383">
    <property type="entry name" value="PLP-dependent transferases"/>
    <property type="match status" value="1"/>
</dbReference>
<dbReference type="CDD" id="cd00609">
    <property type="entry name" value="AAT_like"/>
    <property type="match status" value="1"/>
</dbReference>
<dbReference type="Gene3D" id="3.40.640.10">
    <property type="entry name" value="Type I PLP-dependent aspartate aminotransferase-like (Major domain)"/>
    <property type="match status" value="1"/>
</dbReference>
<name>A0ABW8G697_9GAMM</name>
<dbReference type="SUPFAM" id="SSF46785">
    <property type="entry name" value="Winged helix' DNA-binding domain"/>
    <property type="match status" value="1"/>
</dbReference>
<comment type="caution">
    <text evidence="7">The sequence shown here is derived from an EMBL/GenBank/DDBJ whole genome shotgun (WGS) entry which is preliminary data.</text>
</comment>
<dbReference type="SMART" id="SM00345">
    <property type="entry name" value="HTH_GNTR"/>
    <property type="match status" value="1"/>
</dbReference>
<keyword evidence="7" id="KW-0808">Transferase</keyword>
<dbReference type="InterPro" id="IPR051446">
    <property type="entry name" value="HTH_trans_reg/aminotransferase"/>
</dbReference>
<keyword evidence="5" id="KW-0804">Transcription</keyword>
<dbReference type="PANTHER" id="PTHR46577:SF2">
    <property type="entry name" value="TRANSCRIPTIONAL REGULATORY PROTEIN"/>
    <property type="match status" value="1"/>
</dbReference>
<evidence type="ECO:0000256" key="2">
    <source>
        <dbReference type="ARBA" id="ARBA00022898"/>
    </source>
</evidence>
<keyword evidence="4" id="KW-0238">DNA-binding</keyword>
<dbReference type="GO" id="GO:0008483">
    <property type="term" value="F:transaminase activity"/>
    <property type="evidence" value="ECO:0007669"/>
    <property type="project" value="UniProtKB-KW"/>
</dbReference>
<organism evidence="7 8">
    <name type="scientific">Pectobacterium actinidiae</name>
    <dbReference type="NCBI Taxonomy" id="1507808"/>
    <lineage>
        <taxon>Bacteria</taxon>
        <taxon>Pseudomonadati</taxon>
        <taxon>Pseudomonadota</taxon>
        <taxon>Gammaproteobacteria</taxon>
        <taxon>Enterobacterales</taxon>
        <taxon>Pectobacteriaceae</taxon>
        <taxon>Pectobacterium</taxon>
    </lineage>
</organism>
<reference evidence="7 8" key="1">
    <citation type="submission" date="2024-10" db="EMBL/GenBank/DDBJ databases">
        <authorList>
            <person name="Lu C.-H."/>
        </authorList>
    </citation>
    <scope>NUCLEOTIDE SEQUENCE [LARGE SCALE GENOMIC DNA]</scope>
    <source>
        <strain evidence="7 8">22ZTDG03-2</strain>
    </source>
</reference>
<evidence type="ECO:0000313" key="7">
    <source>
        <dbReference type="EMBL" id="MFJ5428105.1"/>
    </source>
</evidence>
<dbReference type="InterPro" id="IPR000524">
    <property type="entry name" value="Tscrpt_reg_HTH_GntR"/>
</dbReference>
<dbReference type="PANTHER" id="PTHR46577">
    <property type="entry name" value="HTH-TYPE TRANSCRIPTIONAL REGULATORY PROTEIN GABR"/>
    <property type="match status" value="1"/>
</dbReference>
<dbReference type="Gene3D" id="1.10.10.10">
    <property type="entry name" value="Winged helix-like DNA-binding domain superfamily/Winged helix DNA-binding domain"/>
    <property type="match status" value="1"/>
</dbReference>
<dbReference type="CDD" id="cd07377">
    <property type="entry name" value="WHTH_GntR"/>
    <property type="match status" value="1"/>
</dbReference>
<dbReference type="PROSITE" id="PS50949">
    <property type="entry name" value="HTH_GNTR"/>
    <property type="match status" value="1"/>
</dbReference>
<dbReference type="InterPro" id="IPR036388">
    <property type="entry name" value="WH-like_DNA-bd_sf"/>
</dbReference>
<dbReference type="EMBL" id="JBIXLL010000001">
    <property type="protein sequence ID" value="MFJ5428105.1"/>
    <property type="molecule type" value="Genomic_DNA"/>
</dbReference>
<dbReference type="RefSeq" id="WP_400394134.1">
    <property type="nucleotide sequence ID" value="NZ_JBIXLL010000001.1"/>
</dbReference>
<dbReference type="Gene3D" id="3.90.1150.10">
    <property type="entry name" value="Aspartate Aminotransferase, domain 1"/>
    <property type="match status" value="1"/>
</dbReference>
<dbReference type="InterPro" id="IPR015422">
    <property type="entry name" value="PyrdxlP-dep_Trfase_small"/>
</dbReference>
<accession>A0ABW8G697</accession>
<keyword evidence="2" id="KW-0663">Pyridoxal phosphate</keyword>
<dbReference type="Proteomes" id="UP001617689">
    <property type="component" value="Unassembled WGS sequence"/>
</dbReference>
<proteinExistence type="inferred from homology"/>
<evidence type="ECO:0000256" key="5">
    <source>
        <dbReference type="ARBA" id="ARBA00023163"/>
    </source>
</evidence>
<evidence type="ECO:0000256" key="3">
    <source>
        <dbReference type="ARBA" id="ARBA00023015"/>
    </source>
</evidence>
<dbReference type="InterPro" id="IPR015424">
    <property type="entry name" value="PyrdxlP-dep_Trfase"/>
</dbReference>
<dbReference type="InterPro" id="IPR015421">
    <property type="entry name" value="PyrdxlP-dep_Trfase_major"/>
</dbReference>
<sequence length="473" mass="52406">MYLYEKLADEITAAINSGQLQPGSRIPSVREYASSHQVSINSVKSAYGILEDRGLILPRPQSGYFVSAVLPELALLPRQFSVRENISLTGVSKLLAIILESQRHNEFTDLALACPSGNMFYPVERLKKLTMQVLRASTSGRDVYAMPPGSRRLRSQIARRGLTLGMMLSDEDIIITHGTMEALSLAVRASTRAGDTVALETPTFYNLYPMLKDLGRNIASVPTNPQSGMCIDALEEMAANGEIAAVITIPSGHNPLGFTIPEENRRELARIARDYRIAVIEDAMYAELQFGTRLVPNIKAFDEGGWVLTCASYTKTATPDFRLGWLEAGRFSEVAAQMKFSTTVAEPEFLCETLGIFLENGSYDHHLRHLRRLYDRQIDIVRACIATCFPKGTRVSRPQAGFILWIELPEGVDSLELFHSALEEKVICMPGLVCAGNRSFSNCLRLAVCFEMTDKHLEALHTLGRLANSQIEA</sequence>
<protein>
    <submittedName>
        <fullName evidence="7">PLP-dependent aminotransferase family protein</fullName>
    </submittedName>
</protein>
<gene>
    <name evidence="7" type="ORF">ACIPUP_02940</name>
</gene>